<keyword evidence="3" id="KW-1185">Reference proteome</keyword>
<dbReference type="EMBL" id="UYJE01001932">
    <property type="protein sequence ID" value="VDI06434.1"/>
    <property type="molecule type" value="Genomic_DNA"/>
</dbReference>
<organism evidence="2 3">
    <name type="scientific">Mytilus galloprovincialis</name>
    <name type="common">Mediterranean mussel</name>
    <dbReference type="NCBI Taxonomy" id="29158"/>
    <lineage>
        <taxon>Eukaryota</taxon>
        <taxon>Metazoa</taxon>
        <taxon>Spiralia</taxon>
        <taxon>Lophotrochozoa</taxon>
        <taxon>Mollusca</taxon>
        <taxon>Bivalvia</taxon>
        <taxon>Autobranchia</taxon>
        <taxon>Pteriomorphia</taxon>
        <taxon>Mytilida</taxon>
        <taxon>Mytiloidea</taxon>
        <taxon>Mytilidae</taxon>
        <taxon>Mytilinae</taxon>
        <taxon>Mytilus</taxon>
    </lineage>
</organism>
<protein>
    <submittedName>
        <fullName evidence="2">Uncharacterized protein</fullName>
    </submittedName>
</protein>
<gene>
    <name evidence="2" type="ORF">MGAL_10B020219</name>
</gene>
<dbReference type="AlphaFoldDB" id="A0A8B6CL95"/>
<sequence length="278" mass="31356">MVDHMQVGFSPMDGGSHASWIFDDDGGSHASWIFDDGMVDHMQLQTYSCEQKSTGIIIEKDFSGSEKSGNIKTSSKTIQNDNQPADLASSDFLCEWKSTGKLISSSDIPTVEKCILNTSCSEIEGEVDVVFHQLLLLIKLKRRKNIITCANEGCTLSFSSFHELAIHLMFGKCKFEFSSKFSNGCDITIIKKTYITKMSKSFSTNFQVSSAGLTVGNDDNSDLELGCSLKEERRNKRFHENQKEYLTEKFNKGTKTRRKGDPFLVSEEMLTEKRERER</sequence>
<comment type="caution">
    <text evidence="2">The sequence shown here is derived from an EMBL/GenBank/DDBJ whole genome shotgun (WGS) entry which is preliminary data.</text>
</comment>
<evidence type="ECO:0000313" key="2">
    <source>
        <dbReference type="EMBL" id="VDI06434.1"/>
    </source>
</evidence>
<proteinExistence type="predicted"/>
<accession>A0A8B6CL95</accession>
<evidence type="ECO:0000256" key="1">
    <source>
        <dbReference type="SAM" id="MobiDB-lite"/>
    </source>
</evidence>
<dbReference type="OrthoDB" id="6216439at2759"/>
<name>A0A8B6CL95_MYTGA</name>
<evidence type="ECO:0000313" key="3">
    <source>
        <dbReference type="Proteomes" id="UP000596742"/>
    </source>
</evidence>
<dbReference type="Proteomes" id="UP000596742">
    <property type="component" value="Unassembled WGS sequence"/>
</dbReference>
<reference evidence="2" key="1">
    <citation type="submission" date="2018-11" db="EMBL/GenBank/DDBJ databases">
        <authorList>
            <person name="Alioto T."/>
            <person name="Alioto T."/>
        </authorList>
    </citation>
    <scope>NUCLEOTIDE SEQUENCE</scope>
</reference>
<feature type="region of interest" description="Disordered" evidence="1">
    <location>
        <begin position="249"/>
        <end position="278"/>
    </location>
</feature>